<comment type="caution">
    <text evidence="1">The sequence shown here is derived from an EMBL/GenBank/DDBJ whole genome shotgun (WGS) entry which is preliminary data.</text>
</comment>
<proteinExistence type="predicted"/>
<sequence length="71" mass="7938">MSRFVVHFMKDVLGGNGREREVCQGALEIDASSEGQATEMAKVKFCQEQSLCDWSLHADRIRIEAADLHVS</sequence>
<dbReference type="EMBL" id="WQNF01000016">
    <property type="protein sequence ID" value="MVT67811.1"/>
    <property type="molecule type" value="Genomic_DNA"/>
</dbReference>
<protein>
    <submittedName>
        <fullName evidence="1">Uncharacterized protein</fullName>
    </submittedName>
</protein>
<dbReference type="RefSeq" id="WP_028331505.1">
    <property type="nucleotide sequence ID" value="NZ_CP121667.1"/>
</dbReference>
<evidence type="ECO:0000313" key="1">
    <source>
        <dbReference type="EMBL" id="MVT67811.1"/>
    </source>
</evidence>
<name>A0A0R3BP01_9BRAD</name>
<reference evidence="1 2" key="1">
    <citation type="submission" date="2019-12" db="EMBL/GenBank/DDBJ databases">
        <title>Draft genome sequences Bradyrhizobium cajani AMBPC1010, Bradyrhizobium pachyrhizi AMBPC1040 and Bradyrhizobium yuanmingense ALSPC3051, three plant growth promoting strains isolated from nodules of Cajanus cajan L. in Dominican Republic.</title>
        <authorList>
            <person name="Flores-Felix J.D."/>
            <person name="Araujo J."/>
            <person name="Diaz-Alcantara C."/>
            <person name="Gonzalez-Andres F."/>
            <person name="Velazquez E."/>
        </authorList>
    </citation>
    <scope>NUCLEOTIDE SEQUENCE [LARGE SCALE GENOMIC DNA]</scope>
    <source>
        <strain evidence="1 2">1040</strain>
    </source>
</reference>
<accession>A0A0R3BP01</accession>
<evidence type="ECO:0000313" key="2">
    <source>
        <dbReference type="Proteomes" id="UP000436468"/>
    </source>
</evidence>
<dbReference type="Proteomes" id="UP000436468">
    <property type="component" value="Unassembled WGS sequence"/>
</dbReference>
<organism evidence="1 2">
    <name type="scientific">Bradyrhizobium pachyrhizi</name>
    <dbReference type="NCBI Taxonomy" id="280333"/>
    <lineage>
        <taxon>Bacteria</taxon>
        <taxon>Pseudomonadati</taxon>
        <taxon>Pseudomonadota</taxon>
        <taxon>Alphaproteobacteria</taxon>
        <taxon>Hyphomicrobiales</taxon>
        <taxon>Nitrobacteraceae</taxon>
        <taxon>Bradyrhizobium</taxon>
    </lineage>
</organism>
<dbReference type="AlphaFoldDB" id="A0A0R3BP01"/>
<gene>
    <name evidence="1" type="ORF">GPL21_22195</name>
</gene>
<keyword evidence="2" id="KW-1185">Reference proteome</keyword>